<organism evidence="2 3">
    <name type="scientific">Paraconexibacter algicola</name>
    <dbReference type="NCBI Taxonomy" id="2133960"/>
    <lineage>
        <taxon>Bacteria</taxon>
        <taxon>Bacillati</taxon>
        <taxon>Actinomycetota</taxon>
        <taxon>Thermoleophilia</taxon>
        <taxon>Solirubrobacterales</taxon>
        <taxon>Paraconexibacteraceae</taxon>
        <taxon>Paraconexibacter</taxon>
    </lineage>
</organism>
<name>A0A2T4UBT2_9ACTN</name>
<evidence type="ECO:0000313" key="2">
    <source>
        <dbReference type="EMBL" id="PTL54348.1"/>
    </source>
</evidence>
<feature type="domain" description="Methyltransferase type 12" evidence="1">
    <location>
        <begin position="74"/>
        <end position="177"/>
    </location>
</feature>
<dbReference type="AlphaFoldDB" id="A0A2T4UBT2"/>
<dbReference type="Gene3D" id="3.40.50.150">
    <property type="entry name" value="Vaccinia Virus protein VP39"/>
    <property type="match status" value="1"/>
</dbReference>
<proteinExistence type="predicted"/>
<dbReference type="InterPro" id="IPR029063">
    <property type="entry name" value="SAM-dependent_MTases_sf"/>
</dbReference>
<dbReference type="Pfam" id="PF08242">
    <property type="entry name" value="Methyltransf_12"/>
    <property type="match status" value="1"/>
</dbReference>
<comment type="caution">
    <text evidence="2">The sequence shown here is derived from an EMBL/GenBank/DDBJ whole genome shotgun (WGS) entry which is preliminary data.</text>
</comment>
<sequence length="310" mass="33300">MDLSSLPADRSDDDDTAARSLAHWSEAGRSEMEAFYAFASLDYELLARALPWDATLTAVRDRRSLGAGTPLRLLDVACGSGKFPAALLAGPRLRDHLEAGIDYALLDPSAFSIAEAAGVLAPPFVRGAAYETTLEDLDPSAGPWDVVWATHALYALRPDRLQQAADRFVAAIAPGGLGFLAQGAGGGHYLRVYEAFLRGVRGSGTPYLGGEQVADALERAGAARDLRVHRHHLHYEHRVPLDDLGLLEGYLQRCLFDDTLGLDEMLVAPQLGTYLAGCRDEQAGVYRFAQDVLCATVLPEGVPSPWTAAS</sequence>
<protein>
    <recommendedName>
        <fullName evidence="1">Methyltransferase type 12 domain-containing protein</fullName>
    </recommendedName>
</protein>
<dbReference type="CDD" id="cd02440">
    <property type="entry name" value="AdoMet_MTases"/>
    <property type="match status" value="1"/>
</dbReference>
<dbReference type="Proteomes" id="UP000240739">
    <property type="component" value="Unassembled WGS sequence"/>
</dbReference>
<dbReference type="OrthoDB" id="6064711at2"/>
<evidence type="ECO:0000259" key="1">
    <source>
        <dbReference type="Pfam" id="PF08242"/>
    </source>
</evidence>
<accession>A0A2T4UBT2</accession>
<keyword evidence="3" id="KW-1185">Reference proteome</keyword>
<dbReference type="SUPFAM" id="SSF53335">
    <property type="entry name" value="S-adenosyl-L-methionine-dependent methyltransferases"/>
    <property type="match status" value="1"/>
</dbReference>
<evidence type="ECO:0000313" key="3">
    <source>
        <dbReference type="Proteomes" id="UP000240739"/>
    </source>
</evidence>
<dbReference type="RefSeq" id="WP_107571290.1">
    <property type="nucleotide sequence ID" value="NZ_PYYB01000005.1"/>
</dbReference>
<dbReference type="EMBL" id="PYYB01000005">
    <property type="protein sequence ID" value="PTL54348.1"/>
    <property type="molecule type" value="Genomic_DNA"/>
</dbReference>
<reference evidence="2 3" key="1">
    <citation type="submission" date="2018-03" db="EMBL/GenBank/DDBJ databases">
        <title>Aquarubrobacter algicola gen. nov., sp. nov., a novel actinobacterium isolated from shallow eutrophic lake during the end of cyanobacterial harmful algal blooms.</title>
        <authorList>
            <person name="Chun S.J."/>
        </authorList>
    </citation>
    <scope>NUCLEOTIDE SEQUENCE [LARGE SCALE GENOMIC DNA]</scope>
    <source>
        <strain evidence="2 3">Seoho-28</strain>
    </source>
</reference>
<dbReference type="InterPro" id="IPR013217">
    <property type="entry name" value="Methyltransf_12"/>
</dbReference>
<gene>
    <name evidence="2" type="ORF">C7Y72_21670</name>
</gene>